<keyword evidence="3" id="KW-1185">Reference proteome</keyword>
<evidence type="ECO:0000313" key="3">
    <source>
        <dbReference type="Proteomes" id="UP000316238"/>
    </source>
</evidence>
<organism evidence="2 3">
    <name type="scientific">Candidatus Electronema aureum</name>
    <dbReference type="NCBI Taxonomy" id="2005002"/>
    <lineage>
        <taxon>Bacteria</taxon>
        <taxon>Pseudomonadati</taxon>
        <taxon>Thermodesulfobacteriota</taxon>
        <taxon>Desulfobulbia</taxon>
        <taxon>Desulfobulbales</taxon>
        <taxon>Desulfobulbaceae</taxon>
        <taxon>Candidatus Electronema</taxon>
    </lineage>
</organism>
<protein>
    <submittedName>
        <fullName evidence="2">Fibronectin type III domain-containing protein</fullName>
    </submittedName>
</protein>
<dbReference type="Proteomes" id="UP000316238">
    <property type="component" value="Unassembled WGS sequence"/>
</dbReference>
<proteinExistence type="predicted"/>
<dbReference type="CDD" id="cd00063">
    <property type="entry name" value="FN3"/>
    <property type="match status" value="1"/>
</dbReference>
<sequence>MRFPKTESEIMALVQNIISGLANNPNFPSPPVSPAALQARLDAAVNSSNNQIMAQAAAKQATDTKQADFDALIADVKTVLHYAEDAVHDDDAKLSALGWGGKSAPHALQAPGQPRLLEVLRQGAGQLTLDWKKPADGGAPASYKIERRDLTDGGAWTLAGIAIETEVTLNNQKRGKELEYRVIAVNKAGEGEPGNTVTALL</sequence>
<dbReference type="SUPFAM" id="SSF49265">
    <property type="entry name" value="Fibronectin type III"/>
    <property type="match status" value="1"/>
</dbReference>
<evidence type="ECO:0000259" key="1">
    <source>
        <dbReference type="PROSITE" id="PS50853"/>
    </source>
</evidence>
<dbReference type="SMART" id="SM00060">
    <property type="entry name" value="FN3"/>
    <property type="match status" value="1"/>
</dbReference>
<accession>A0A521G3Q0</accession>
<name>A0A521G3Q0_9BACT</name>
<evidence type="ECO:0000313" key="2">
    <source>
        <dbReference type="EMBL" id="TAA75511.1"/>
    </source>
</evidence>
<dbReference type="AlphaFoldDB" id="A0A521G3Q0"/>
<reference evidence="2" key="1">
    <citation type="submission" date="2017-07" db="EMBL/GenBank/DDBJ databases">
        <title>The cable genome - Insights into the physiology and evolution of filamentous bacteria capable of sulfide oxidation via long distance electron transfer.</title>
        <authorList>
            <person name="Thorup C."/>
            <person name="Bjerg J.T."/>
            <person name="Schreiber L."/>
            <person name="Nielsen L.P."/>
            <person name="Kjeldsen K.U."/>
            <person name="Boesen T."/>
            <person name="Boggild A."/>
            <person name="Meysman F."/>
            <person name="Geelhoed J."/>
            <person name="Schramm A."/>
        </authorList>
    </citation>
    <scope>NUCLEOTIDE SEQUENCE [LARGE SCALE GENOMIC DNA]</scope>
    <source>
        <strain evidence="2">GS</strain>
    </source>
</reference>
<gene>
    <name evidence="2" type="ORF">CDV28_10666</name>
</gene>
<dbReference type="Gene3D" id="2.60.40.10">
    <property type="entry name" value="Immunoglobulins"/>
    <property type="match status" value="1"/>
</dbReference>
<dbReference type="InterPro" id="IPR013783">
    <property type="entry name" value="Ig-like_fold"/>
</dbReference>
<comment type="caution">
    <text evidence="2">The sequence shown here is derived from an EMBL/GenBank/DDBJ whole genome shotgun (WGS) entry which is preliminary data.</text>
</comment>
<dbReference type="Pfam" id="PF00041">
    <property type="entry name" value="fn3"/>
    <property type="match status" value="1"/>
</dbReference>
<feature type="domain" description="Fibronectin type-III" evidence="1">
    <location>
        <begin position="113"/>
        <end position="201"/>
    </location>
</feature>
<dbReference type="EMBL" id="NQJD01000006">
    <property type="protein sequence ID" value="TAA75511.1"/>
    <property type="molecule type" value="Genomic_DNA"/>
</dbReference>
<dbReference type="InterPro" id="IPR036116">
    <property type="entry name" value="FN3_sf"/>
</dbReference>
<dbReference type="InterPro" id="IPR003961">
    <property type="entry name" value="FN3_dom"/>
</dbReference>
<dbReference type="PROSITE" id="PS50853">
    <property type="entry name" value="FN3"/>
    <property type="match status" value="1"/>
</dbReference>